<dbReference type="AlphaFoldDB" id="A0A1D2MRJ4"/>
<reference evidence="2 3" key="1">
    <citation type="journal article" date="2016" name="Genome Biol. Evol.">
        <title>Gene Family Evolution Reflects Adaptation to Soil Environmental Stressors in the Genome of the Collembolan Orchesella cincta.</title>
        <authorList>
            <person name="Faddeeva-Vakhrusheva A."/>
            <person name="Derks M.F."/>
            <person name="Anvar S.Y."/>
            <person name="Agamennone V."/>
            <person name="Suring W."/>
            <person name="Smit S."/>
            <person name="van Straalen N.M."/>
            <person name="Roelofs D."/>
        </authorList>
    </citation>
    <scope>NUCLEOTIDE SEQUENCE [LARGE SCALE GENOMIC DNA]</scope>
    <source>
        <tissue evidence="2">Mixed pool</tissue>
    </source>
</reference>
<organism evidence="2 3">
    <name type="scientific">Orchesella cincta</name>
    <name type="common">Springtail</name>
    <name type="synonym">Podura cincta</name>
    <dbReference type="NCBI Taxonomy" id="48709"/>
    <lineage>
        <taxon>Eukaryota</taxon>
        <taxon>Metazoa</taxon>
        <taxon>Ecdysozoa</taxon>
        <taxon>Arthropoda</taxon>
        <taxon>Hexapoda</taxon>
        <taxon>Collembola</taxon>
        <taxon>Entomobryomorpha</taxon>
        <taxon>Entomobryoidea</taxon>
        <taxon>Orchesellidae</taxon>
        <taxon>Orchesellinae</taxon>
        <taxon>Orchesella</taxon>
    </lineage>
</organism>
<proteinExistence type="predicted"/>
<evidence type="ECO:0000256" key="1">
    <source>
        <dbReference type="SAM" id="MobiDB-lite"/>
    </source>
</evidence>
<gene>
    <name evidence="2" type="ORF">Ocin01_10983</name>
</gene>
<dbReference type="Proteomes" id="UP000094527">
    <property type="component" value="Unassembled WGS sequence"/>
</dbReference>
<protein>
    <submittedName>
        <fullName evidence="2">Uncharacterized protein</fullName>
    </submittedName>
</protein>
<sequence>MSSMQLVKLVAPTPIVGPFRRQDAPYIRPTKFVPVLDYFSSSDRDVSDQEQDGIKAKWEPGKSSYEQDQQLSKWRKVTYDVPPSTRKMRRDSLSSLVDHSMQEMNKQFKSNISQFSQGLCYNHMERKIQSDLGGGASEQAELPSVKGCGGDESIAEDGSGANPLIYFKYDFGYEFGIANPRNVRASSEPPAKALPSNQSRKSKRPTSLIADAGEDEDDDRPIELPIIHETTTSAKK</sequence>
<feature type="region of interest" description="Disordered" evidence="1">
    <location>
        <begin position="42"/>
        <end position="69"/>
    </location>
</feature>
<evidence type="ECO:0000313" key="2">
    <source>
        <dbReference type="EMBL" id="ODM95697.1"/>
    </source>
</evidence>
<keyword evidence="3" id="KW-1185">Reference proteome</keyword>
<accession>A0A1D2MRJ4</accession>
<evidence type="ECO:0000313" key="3">
    <source>
        <dbReference type="Proteomes" id="UP000094527"/>
    </source>
</evidence>
<dbReference type="OrthoDB" id="2152335at2759"/>
<comment type="caution">
    <text evidence="2">The sequence shown here is derived from an EMBL/GenBank/DDBJ whole genome shotgun (WGS) entry which is preliminary data.</text>
</comment>
<feature type="region of interest" description="Disordered" evidence="1">
    <location>
        <begin position="181"/>
        <end position="236"/>
    </location>
</feature>
<feature type="compositionally biased region" description="Basic and acidic residues" evidence="1">
    <location>
        <begin position="42"/>
        <end position="60"/>
    </location>
</feature>
<name>A0A1D2MRJ4_ORCCI</name>
<dbReference type="EMBL" id="LJIJ01000633">
    <property type="protein sequence ID" value="ODM95697.1"/>
    <property type="molecule type" value="Genomic_DNA"/>
</dbReference>